<dbReference type="EC" id="3.4.19.12" evidence="2"/>
<accession>A0A183SJ91</accession>
<feature type="compositionally biased region" description="Low complexity" evidence="3">
    <location>
        <begin position="315"/>
        <end position="324"/>
    </location>
</feature>
<dbReference type="PANTHER" id="PTHR18063">
    <property type="entry name" value="NF-E2 INDUCIBLE PROTEIN"/>
    <property type="match status" value="1"/>
</dbReference>
<evidence type="ECO:0000256" key="1">
    <source>
        <dbReference type="ARBA" id="ARBA00006616"/>
    </source>
</evidence>
<dbReference type="GO" id="GO:0071108">
    <property type="term" value="P:protein K48-linked deubiquitination"/>
    <property type="evidence" value="ECO:0007669"/>
    <property type="project" value="TreeGrafter"/>
</dbReference>
<dbReference type="GO" id="GO:0016807">
    <property type="term" value="F:cysteine-type carboxypeptidase activity"/>
    <property type="evidence" value="ECO:0007669"/>
    <property type="project" value="TreeGrafter"/>
</dbReference>
<dbReference type="PANTHER" id="PTHR18063:SF6">
    <property type="entry name" value="UBIQUITIN CARBOXYL-TERMINAL HYDROLASE"/>
    <property type="match status" value="1"/>
</dbReference>
<keyword evidence="2" id="KW-0645">Protease</keyword>
<dbReference type="STRING" id="70667.A0A183SJ91"/>
<comment type="catalytic activity">
    <reaction evidence="2">
        <text>Thiol-dependent hydrolysis of ester, thioester, amide, peptide and isopeptide bonds formed by the C-terminal Gly of ubiquitin (a 76-residue protein attached to proteins as an intracellular targeting signal).</text>
        <dbReference type="EC" id="3.4.19.12"/>
    </reaction>
</comment>
<dbReference type="GO" id="GO:0140934">
    <property type="term" value="F:histone deubiquitinase activity"/>
    <property type="evidence" value="ECO:0007669"/>
    <property type="project" value="UniProtKB-UniRule"/>
</dbReference>
<keyword evidence="2" id="KW-0833">Ubl conjugation pathway</keyword>
<comment type="function">
    <text evidence="2">Hydrolase that can specifically remove 'Lys-48'-linked conjugated ubiquitin from proteins. Has exodeubiquitinase activity and has a preference for long polyubiquitin chains. May play a regulatory role at the level of protein turnover.</text>
</comment>
<evidence type="ECO:0000313" key="5">
    <source>
        <dbReference type="EMBL" id="VDL90674.1"/>
    </source>
</evidence>
<protein>
    <recommendedName>
        <fullName evidence="2">Ubiquitin carboxyl-terminal hydrolase</fullName>
        <ecNumber evidence="2">3.4.19.12</ecNumber>
    </recommendedName>
</protein>
<name>A0A183SJ91_SCHSO</name>
<organism evidence="7">
    <name type="scientific">Schistocephalus solidus</name>
    <name type="common">Tapeworm</name>
    <dbReference type="NCBI Taxonomy" id="70667"/>
    <lineage>
        <taxon>Eukaryota</taxon>
        <taxon>Metazoa</taxon>
        <taxon>Spiralia</taxon>
        <taxon>Lophotrochozoa</taxon>
        <taxon>Platyhelminthes</taxon>
        <taxon>Cestoda</taxon>
        <taxon>Eucestoda</taxon>
        <taxon>Diphyllobothriidea</taxon>
        <taxon>Diphyllobothriidae</taxon>
        <taxon>Schistocephalus</taxon>
    </lineage>
</organism>
<dbReference type="Pfam" id="PF04424">
    <property type="entry name" value="MINDY_DUB"/>
    <property type="match status" value="1"/>
</dbReference>
<reference evidence="7" key="1">
    <citation type="submission" date="2016-06" db="UniProtKB">
        <authorList>
            <consortium name="WormBaseParasite"/>
        </authorList>
    </citation>
    <scope>IDENTIFICATION</scope>
</reference>
<dbReference type="GO" id="GO:0071944">
    <property type="term" value="C:cell periphery"/>
    <property type="evidence" value="ECO:0007669"/>
    <property type="project" value="TreeGrafter"/>
</dbReference>
<sequence>MFCPVIFHSPLSFICYRKWVLEKSQDAEASVDVAAESDEYDAYHQVRWITFSGRKCAVITQNKNGPCPMLALANVLLLRGTLSLPEDSEIISGERIIGLDDEDLPNYEKTVSDALNVFPSLQTGLDINVRFTGVTRFEYTSALSIFDLFKIGIYHGWVVDPSDHVLAEVIQDRTYNQLVEAVIGWRSSENPDVVQRGKLFPAELTSQLTVHGLCQLADTLRKGQLAVFFRNNHFSTIYRHNDSLYTLLTDAGFANEPNFVWETLNDVDGNTQFVDANFKPSTTTTALGTGTLAQVTPSASGVSSLAASAPPPDSSPSVSPSPSSLFPDGVIAHDPKTWLPPPTAPPAGVTTSTTAAENAPAAAEVAGSLKSP</sequence>
<dbReference type="InterPro" id="IPR007518">
    <property type="entry name" value="MINDY"/>
</dbReference>
<evidence type="ECO:0000256" key="2">
    <source>
        <dbReference type="RuleBase" id="RU367139"/>
    </source>
</evidence>
<keyword evidence="6" id="KW-1185">Reference proteome</keyword>
<dbReference type="GO" id="GO:0005829">
    <property type="term" value="C:cytosol"/>
    <property type="evidence" value="ECO:0007669"/>
    <property type="project" value="TreeGrafter"/>
</dbReference>
<dbReference type="GO" id="GO:1990380">
    <property type="term" value="F:K48-linked deubiquitinase activity"/>
    <property type="evidence" value="ECO:0007669"/>
    <property type="project" value="UniProtKB-UniRule"/>
</dbReference>
<dbReference type="EMBL" id="UYSU01032813">
    <property type="protein sequence ID" value="VDL90674.1"/>
    <property type="molecule type" value="Genomic_DNA"/>
</dbReference>
<feature type="region of interest" description="Disordered" evidence="3">
    <location>
        <begin position="302"/>
        <end position="372"/>
    </location>
</feature>
<dbReference type="WBParaSite" id="SSLN_0000443601-mRNA-1">
    <property type="protein sequence ID" value="SSLN_0000443601-mRNA-1"/>
    <property type="gene ID" value="SSLN_0000443601"/>
</dbReference>
<dbReference type="GO" id="GO:0036435">
    <property type="term" value="F:K48-linked polyubiquitin modification-dependent protein binding"/>
    <property type="evidence" value="ECO:0007669"/>
    <property type="project" value="UniProtKB-UniRule"/>
</dbReference>
<proteinExistence type="inferred from homology"/>
<keyword evidence="2" id="KW-0788">Thiol protease</keyword>
<dbReference type="OrthoDB" id="10261212at2759"/>
<feature type="compositionally biased region" description="Low complexity" evidence="3">
    <location>
        <begin position="346"/>
        <end position="366"/>
    </location>
</feature>
<dbReference type="Proteomes" id="UP000275846">
    <property type="component" value="Unassembled WGS sequence"/>
</dbReference>
<dbReference type="GO" id="GO:0004843">
    <property type="term" value="F:cysteine-type deubiquitinase activity"/>
    <property type="evidence" value="ECO:0007669"/>
    <property type="project" value="UniProtKB-UniRule"/>
</dbReference>
<dbReference type="AlphaFoldDB" id="A0A183SJ91"/>
<reference evidence="5 6" key="2">
    <citation type="submission" date="2018-11" db="EMBL/GenBank/DDBJ databases">
        <authorList>
            <consortium name="Pathogen Informatics"/>
        </authorList>
    </citation>
    <scope>NUCLEOTIDE SEQUENCE [LARGE SCALE GENOMIC DNA]</scope>
    <source>
        <strain evidence="5 6">NST_G2</strain>
    </source>
</reference>
<gene>
    <name evidence="5" type="ORF">SSLN_LOCUS4289</name>
</gene>
<evidence type="ECO:0000259" key="4">
    <source>
        <dbReference type="Pfam" id="PF04424"/>
    </source>
</evidence>
<comment type="similarity">
    <text evidence="1 2">Belongs to the MINDY deubiquitinase family. FAM63 subfamily.</text>
</comment>
<keyword evidence="2" id="KW-0378">Hydrolase</keyword>
<evidence type="ECO:0000313" key="6">
    <source>
        <dbReference type="Proteomes" id="UP000275846"/>
    </source>
</evidence>
<dbReference type="InterPro" id="IPR033979">
    <property type="entry name" value="MINDY_domain"/>
</dbReference>
<feature type="domain" description="MINDY deubiquitinase" evidence="4">
    <location>
        <begin position="43"/>
        <end position="278"/>
    </location>
</feature>
<evidence type="ECO:0000256" key="3">
    <source>
        <dbReference type="SAM" id="MobiDB-lite"/>
    </source>
</evidence>
<evidence type="ECO:0000313" key="7">
    <source>
        <dbReference type="WBParaSite" id="SSLN_0000443601-mRNA-1"/>
    </source>
</evidence>
<dbReference type="GO" id="GO:0006508">
    <property type="term" value="P:proteolysis"/>
    <property type="evidence" value="ECO:0007669"/>
    <property type="project" value="UniProtKB-KW"/>
</dbReference>